<keyword evidence="3" id="KW-1185">Reference proteome</keyword>
<dbReference type="EMBL" id="MCFA01000150">
    <property type="protein sequence ID" value="ORY03143.1"/>
    <property type="molecule type" value="Genomic_DNA"/>
</dbReference>
<dbReference type="SUPFAM" id="SSF48403">
    <property type="entry name" value="Ankyrin repeat"/>
    <property type="match status" value="1"/>
</dbReference>
<organism evidence="2 3">
    <name type="scientific">Clohesyomyces aquaticus</name>
    <dbReference type="NCBI Taxonomy" id="1231657"/>
    <lineage>
        <taxon>Eukaryota</taxon>
        <taxon>Fungi</taxon>
        <taxon>Dikarya</taxon>
        <taxon>Ascomycota</taxon>
        <taxon>Pezizomycotina</taxon>
        <taxon>Dothideomycetes</taxon>
        <taxon>Pleosporomycetidae</taxon>
        <taxon>Pleosporales</taxon>
        <taxon>Lindgomycetaceae</taxon>
        <taxon>Clohesyomyces</taxon>
    </lineage>
</organism>
<dbReference type="AlphaFoldDB" id="A0A1Y1YYM5"/>
<dbReference type="Proteomes" id="UP000193144">
    <property type="component" value="Unassembled WGS sequence"/>
</dbReference>
<gene>
    <name evidence="2" type="ORF">BCR34DRAFT_667501</name>
</gene>
<feature type="compositionally biased region" description="Polar residues" evidence="1">
    <location>
        <begin position="29"/>
        <end position="42"/>
    </location>
</feature>
<feature type="compositionally biased region" description="Polar residues" evidence="1">
    <location>
        <begin position="50"/>
        <end position="67"/>
    </location>
</feature>
<dbReference type="InterPro" id="IPR036770">
    <property type="entry name" value="Ankyrin_rpt-contain_sf"/>
</dbReference>
<evidence type="ECO:0000313" key="2">
    <source>
        <dbReference type="EMBL" id="ORY03143.1"/>
    </source>
</evidence>
<reference evidence="2 3" key="1">
    <citation type="submission" date="2016-07" db="EMBL/GenBank/DDBJ databases">
        <title>Pervasive Adenine N6-methylation of Active Genes in Fungi.</title>
        <authorList>
            <consortium name="DOE Joint Genome Institute"/>
            <person name="Mondo S.J."/>
            <person name="Dannebaum R.O."/>
            <person name="Kuo R.C."/>
            <person name="Labutti K."/>
            <person name="Haridas S."/>
            <person name="Kuo A."/>
            <person name="Salamov A."/>
            <person name="Ahrendt S.R."/>
            <person name="Lipzen A."/>
            <person name="Sullivan W."/>
            <person name="Andreopoulos W.B."/>
            <person name="Clum A."/>
            <person name="Lindquist E."/>
            <person name="Daum C."/>
            <person name="Ramamoorthy G.K."/>
            <person name="Gryganskyi A."/>
            <person name="Culley D."/>
            <person name="Magnuson J.K."/>
            <person name="James T.Y."/>
            <person name="O'Malley M.A."/>
            <person name="Stajich J.E."/>
            <person name="Spatafora J.W."/>
            <person name="Visel A."/>
            <person name="Grigoriev I.V."/>
        </authorList>
    </citation>
    <scope>NUCLEOTIDE SEQUENCE [LARGE SCALE GENOMIC DNA]</scope>
    <source>
        <strain evidence="2 3">CBS 115471</strain>
    </source>
</reference>
<evidence type="ECO:0000313" key="3">
    <source>
        <dbReference type="Proteomes" id="UP000193144"/>
    </source>
</evidence>
<comment type="caution">
    <text evidence="2">The sequence shown here is derived from an EMBL/GenBank/DDBJ whole genome shotgun (WGS) entry which is preliminary data.</text>
</comment>
<protein>
    <recommendedName>
        <fullName evidence="4">Ankyrin repeat-containing domain protein</fullName>
    </recommendedName>
</protein>
<evidence type="ECO:0008006" key="4">
    <source>
        <dbReference type="Google" id="ProtNLM"/>
    </source>
</evidence>
<accession>A0A1Y1YYM5</accession>
<feature type="region of interest" description="Disordered" evidence="1">
    <location>
        <begin position="29"/>
        <end position="71"/>
    </location>
</feature>
<dbReference type="Gene3D" id="1.25.40.20">
    <property type="entry name" value="Ankyrin repeat-containing domain"/>
    <property type="match status" value="1"/>
</dbReference>
<sequence length="658" mass="75140">MDSARPMLLFQPQLLCLFTTSQAPLSAFRSTSTSKLAQNVTPRTPLGSGPRNSHQSRANLGPTSRLQHASREPLQEVSLIRRYSGLYLKPAPPSFIRHVLQLCLDNTPWSNGILMTRIRRVGQDLQRRLYQPTQSETPKPPDRDADIEPELSPEVWEYIFHALTVHSKVDTLFDFLDPSRHMEEGTQMDVEASVVDVAIANGLSQVYSNIPSPKWGKTMMYFFGNPLVVASRRADTEAFKYLLECGEHWMGLYDPDSHALVLAARTGCKEIMDMIIDPRWQLSAESMNRDAAIWEALYRRDVTMALQILTWAEPEKEMATYGLDERASKSICSWGIANGEFEIVRNTIRHPSGRIMRHVVERALLDAVDVRNWEMFDKIRGEVDTISKPMLKKVVYHVLAQRDQREDIRALEQRALEWRLYMNAASAVVAAAHGGRIHLLEGLMCRDNQAHDPGDDKLAERQRYLAFLVAISNNQLEAMEWMLTNWGLDPDIGDPYPRDKEEHYPTELDIRPLMVAIDSGHAAAVDLLIRRRATPLSDTTATREFSRSYRFQGRRQNFGRLFEELGMEQCLEGIFEFPDGLKNGYLNAIETDHLHPDDRIWYKFPNQRLWEDWRKARLDEAIDKAVAGGHEVPCACDGGHDGPLQSGAYSHSVRRTDY</sequence>
<evidence type="ECO:0000256" key="1">
    <source>
        <dbReference type="SAM" id="MobiDB-lite"/>
    </source>
</evidence>
<name>A0A1Y1YYM5_9PLEO</name>
<proteinExistence type="predicted"/>